<evidence type="ECO:0000256" key="15">
    <source>
        <dbReference type="ARBA" id="ARBA00044930"/>
    </source>
</evidence>
<dbReference type="Pfam" id="PF00742">
    <property type="entry name" value="Homoserine_dh"/>
    <property type="match status" value="1"/>
</dbReference>
<evidence type="ECO:0000256" key="4">
    <source>
        <dbReference type="ARBA" id="ARBA00006753"/>
    </source>
</evidence>
<comment type="pathway">
    <text evidence="3 20">Amino-acid biosynthesis; L-methionine biosynthesis via de novo pathway; L-homoserine from L-aspartate: step 3/3.</text>
</comment>
<reference evidence="23 24" key="1">
    <citation type="submission" date="2016-10" db="EMBL/GenBank/DDBJ databases">
        <authorList>
            <person name="de Groot N.N."/>
        </authorList>
    </citation>
    <scope>NUCLEOTIDE SEQUENCE [LARGE SCALE GENOMIC DNA]</scope>
    <source>
        <strain evidence="23 24">CGMCC 4.5739</strain>
    </source>
</reference>
<evidence type="ECO:0000256" key="19">
    <source>
        <dbReference type="PIRSR" id="PIRSR000098-2"/>
    </source>
</evidence>
<feature type="binding site" evidence="19">
    <location>
        <position position="107"/>
    </location>
    <ligand>
        <name>NADPH</name>
        <dbReference type="ChEBI" id="CHEBI:57783"/>
    </ligand>
</feature>
<name>A0A1I1T4D5_9ACTN</name>
<dbReference type="GO" id="GO:0050661">
    <property type="term" value="F:NADP binding"/>
    <property type="evidence" value="ECO:0007669"/>
    <property type="project" value="InterPro"/>
</dbReference>
<dbReference type="GO" id="GO:0009086">
    <property type="term" value="P:methionine biosynthetic process"/>
    <property type="evidence" value="ECO:0007669"/>
    <property type="project" value="UniProtKB-KW"/>
</dbReference>
<keyword evidence="8 20" id="KW-0791">Threonine biosynthesis</keyword>
<dbReference type="SUPFAM" id="SSF55347">
    <property type="entry name" value="Glyceraldehyde-3-phosphate dehydrogenase-like, C-terminal domain"/>
    <property type="match status" value="1"/>
</dbReference>
<evidence type="ECO:0000256" key="3">
    <source>
        <dbReference type="ARBA" id="ARBA00005062"/>
    </source>
</evidence>
<dbReference type="PANTHER" id="PTHR43331:SF1">
    <property type="entry name" value="HOMOSERINE DEHYDROGENASE"/>
    <property type="match status" value="1"/>
</dbReference>
<comment type="function">
    <text evidence="15">Catalyzes the conversion of L-aspartate-beta-semialdehyde (L-Asa) to L-homoserine (L-Hse), the third step in the biosynthesis of threonine and methionine from aspartate.</text>
</comment>
<proteinExistence type="inferred from homology"/>
<dbReference type="RefSeq" id="WP_093841038.1">
    <property type="nucleotide sequence ID" value="NZ_FOLM01000017.1"/>
</dbReference>
<dbReference type="InterPro" id="IPR016204">
    <property type="entry name" value="HDH"/>
</dbReference>
<keyword evidence="12" id="KW-0520">NAD</keyword>
<accession>A0A1I1T4D5</accession>
<dbReference type="STRING" id="910347.SAMN05421773_11789"/>
<dbReference type="GO" id="GO:0046872">
    <property type="term" value="F:metal ion binding"/>
    <property type="evidence" value="ECO:0007669"/>
    <property type="project" value="UniProtKB-KW"/>
</dbReference>
<dbReference type="InterPro" id="IPR002912">
    <property type="entry name" value="ACT_dom"/>
</dbReference>
<evidence type="ECO:0000313" key="23">
    <source>
        <dbReference type="EMBL" id="SFD51113.1"/>
    </source>
</evidence>
<dbReference type="Gene3D" id="3.30.360.10">
    <property type="entry name" value="Dihydrodipicolinate Reductase, domain 2"/>
    <property type="match status" value="1"/>
</dbReference>
<keyword evidence="10 19" id="KW-0521">NADP</keyword>
<dbReference type="InterPro" id="IPR001342">
    <property type="entry name" value="HDH_cat"/>
</dbReference>
<comment type="catalytic activity">
    <reaction evidence="17">
        <text>L-homoserine + NAD(+) = L-aspartate 4-semialdehyde + NADH + H(+)</text>
        <dbReference type="Rhea" id="RHEA:15757"/>
        <dbReference type="ChEBI" id="CHEBI:15378"/>
        <dbReference type="ChEBI" id="CHEBI:57476"/>
        <dbReference type="ChEBI" id="CHEBI:57540"/>
        <dbReference type="ChEBI" id="CHEBI:57945"/>
        <dbReference type="ChEBI" id="CHEBI:537519"/>
        <dbReference type="EC" id="1.1.1.3"/>
    </reaction>
    <physiologicalReaction direction="right-to-left" evidence="17">
        <dbReference type="Rhea" id="RHEA:15759"/>
    </physiologicalReaction>
</comment>
<dbReference type="InterPro" id="IPR045865">
    <property type="entry name" value="ACT-like_dom_sf"/>
</dbReference>
<dbReference type="Gene3D" id="3.30.70.260">
    <property type="match status" value="1"/>
</dbReference>
<evidence type="ECO:0000256" key="20">
    <source>
        <dbReference type="RuleBase" id="RU000579"/>
    </source>
</evidence>
<feature type="domain" description="ACT" evidence="22">
    <location>
        <begin position="353"/>
        <end position="426"/>
    </location>
</feature>
<dbReference type="FunFam" id="3.30.360.10:FF:000005">
    <property type="entry name" value="Homoserine dehydrogenase"/>
    <property type="match status" value="1"/>
</dbReference>
<evidence type="ECO:0000256" key="6">
    <source>
        <dbReference type="ARBA" id="ARBA00013376"/>
    </source>
</evidence>
<dbReference type="EMBL" id="FOLM01000017">
    <property type="protein sequence ID" value="SFD51113.1"/>
    <property type="molecule type" value="Genomic_DNA"/>
</dbReference>
<dbReference type="PANTHER" id="PTHR43331">
    <property type="entry name" value="HOMOSERINE DEHYDROGENASE"/>
    <property type="match status" value="1"/>
</dbReference>
<evidence type="ECO:0000256" key="5">
    <source>
        <dbReference type="ARBA" id="ARBA00013213"/>
    </source>
</evidence>
<dbReference type="PROSITE" id="PS01042">
    <property type="entry name" value="HOMOSER_DHGENASE"/>
    <property type="match status" value="1"/>
</dbReference>
<comment type="cofactor">
    <cofactor evidence="1">
        <name>a metal cation</name>
        <dbReference type="ChEBI" id="CHEBI:25213"/>
    </cofactor>
</comment>
<keyword evidence="24" id="KW-1185">Reference proteome</keyword>
<evidence type="ECO:0000256" key="17">
    <source>
        <dbReference type="ARBA" id="ARBA00049031"/>
    </source>
</evidence>
<evidence type="ECO:0000256" key="14">
    <source>
        <dbReference type="ARBA" id="ARBA00023167"/>
    </source>
</evidence>
<feature type="binding site" evidence="19">
    <location>
        <position position="192"/>
    </location>
    <ligand>
        <name>L-homoserine</name>
        <dbReference type="ChEBI" id="CHEBI:57476"/>
    </ligand>
</feature>
<comment type="pathway">
    <text evidence="2 20">Amino-acid biosynthesis; L-threonine biosynthesis; L-threonine from L-aspartate: step 3/5.</text>
</comment>
<evidence type="ECO:0000256" key="10">
    <source>
        <dbReference type="ARBA" id="ARBA00022857"/>
    </source>
</evidence>
<evidence type="ECO:0000256" key="21">
    <source>
        <dbReference type="RuleBase" id="RU004171"/>
    </source>
</evidence>
<evidence type="ECO:0000256" key="2">
    <source>
        <dbReference type="ARBA" id="ARBA00005056"/>
    </source>
</evidence>
<dbReference type="GO" id="GO:0004412">
    <property type="term" value="F:homoserine dehydrogenase activity"/>
    <property type="evidence" value="ECO:0007669"/>
    <property type="project" value="UniProtKB-EC"/>
</dbReference>
<dbReference type="PIRSF" id="PIRSF000098">
    <property type="entry name" value="Homoser_dehydrog"/>
    <property type="match status" value="1"/>
</dbReference>
<dbReference type="InterPro" id="IPR036291">
    <property type="entry name" value="NAD(P)-bd_dom_sf"/>
</dbReference>
<evidence type="ECO:0000256" key="9">
    <source>
        <dbReference type="ARBA" id="ARBA00022723"/>
    </source>
</evidence>
<dbReference type="SUPFAM" id="SSF55021">
    <property type="entry name" value="ACT-like"/>
    <property type="match status" value="1"/>
</dbReference>
<dbReference type="OrthoDB" id="9808167at2"/>
<evidence type="ECO:0000256" key="18">
    <source>
        <dbReference type="PIRSR" id="PIRSR000098-1"/>
    </source>
</evidence>
<evidence type="ECO:0000259" key="22">
    <source>
        <dbReference type="PROSITE" id="PS51671"/>
    </source>
</evidence>
<dbReference type="UniPathway" id="UPA00050">
    <property type="reaction ID" value="UER00063"/>
</dbReference>
<comment type="catalytic activity">
    <reaction evidence="16">
        <text>L-homoserine + NADP(+) = L-aspartate 4-semialdehyde + NADPH + H(+)</text>
        <dbReference type="Rhea" id="RHEA:15761"/>
        <dbReference type="ChEBI" id="CHEBI:15378"/>
        <dbReference type="ChEBI" id="CHEBI:57476"/>
        <dbReference type="ChEBI" id="CHEBI:57783"/>
        <dbReference type="ChEBI" id="CHEBI:58349"/>
        <dbReference type="ChEBI" id="CHEBI:537519"/>
        <dbReference type="EC" id="1.1.1.3"/>
    </reaction>
    <physiologicalReaction direction="right-to-left" evidence="16">
        <dbReference type="Rhea" id="RHEA:15763"/>
    </physiologicalReaction>
</comment>
<dbReference type="GO" id="GO:0009088">
    <property type="term" value="P:threonine biosynthetic process"/>
    <property type="evidence" value="ECO:0007669"/>
    <property type="project" value="UniProtKB-UniPathway"/>
</dbReference>
<dbReference type="Pfam" id="PF01842">
    <property type="entry name" value="ACT"/>
    <property type="match status" value="1"/>
</dbReference>
<dbReference type="Proteomes" id="UP000199207">
    <property type="component" value="Unassembled WGS sequence"/>
</dbReference>
<evidence type="ECO:0000313" key="24">
    <source>
        <dbReference type="Proteomes" id="UP000199207"/>
    </source>
</evidence>
<dbReference type="FunFam" id="3.40.50.720:FF:000062">
    <property type="entry name" value="Homoserine dehydrogenase"/>
    <property type="match status" value="1"/>
</dbReference>
<feature type="active site" description="Proton donor" evidence="18">
    <location>
        <position position="207"/>
    </location>
</feature>
<sequence>MVRTRPLKVALLGCGVVGSQVARLMTTHADDLAARVGAPVELAGIAVRRAGRSREGVPGELVTTDALGLVTREDVDVVVEVIGGIEPARSLLAAAFEAGASVVTANKALLAEDGPTLHAFAEKHQADLYFEAAVAAAIPLVRPLRESLAGDKVNRVLGIVNGTTNFILDRMESTGASYGEALAEATALGYAEADPTADVEGFDAASKAAILAGIAFHSRVRLEDVHREGITEVTAGDIASARRMGCTVKLLAICERAADGRSVTARVHPAMIPLSHPLASVREAYNAVFVEAESAGRLMFYGPGAGGAPTASAVLGDVVAACRNKLGGARGPGESAYAQLPVSPMGRVTTRYHISLDVADKPGVLAQVALSFAEHGVSIDTVRQQGKDGEASLVIVTHEATDAALGATVEALRRLDTVRDVASTMRVEGE</sequence>
<keyword evidence="7 20" id="KW-0028">Amino-acid biosynthesis</keyword>
<feature type="binding site" evidence="19">
    <location>
        <begin position="12"/>
        <end position="19"/>
    </location>
    <ligand>
        <name>NADP(+)</name>
        <dbReference type="ChEBI" id="CHEBI:58349"/>
    </ligand>
</feature>
<dbReference type="FunFam" id="3.30.70.260:FF:000026">
    <property type="entry name" value="Homoserine dehydrogenase"/>
    <property type="match status" value="1"/>
</dbReference>
<dbReference type="InterPro" id="IPR005106">
    <property type="entry name" value="Asp/hSer_DH_NAD-bd"/>
</dbReference>
<protein>
    <recommendedName>
        <fullName evidence="6 20">Homoserine dehydrogenase</fullName>
        <ecNumber evidence="5 20">1.1.1.3</ecNumber>
    </recommendedName>
</protein>
<keyword evidence="11 20" id="KW-0560">Oxidoreductase</keyword>
<dbReference type="Pfam" id="PF03447">
    <property type="entry name" value="NAD_binding_3"/>
    <property type="match status" value="1"/>
</dbReference>
<dbReference type="UniPathway" id="UPA00051">
    <property type="reaction ID" value="UER00465"/>
</dbReference>
<evidence type="ECO:0000256" key="7">
    <source>
        <dbReference type="ARBA" id="ARBA00022605"/>
    </source>
</evidence>
<evidence type="ECO:0000256" key="13">
    <source>
        <dbReference type="ARBA" id="ARBA00023053"/>
    </source>
</evidence>
<evidence type="ECO:0000256" key="16">
    <source>
        <dbReference type="ARBA" id="ARBA00048841"/>
    </source>
</evidence>
<dbReference type="EC" id="1.1.1.3" evidence="5 20"/>
<keyword evidence="13" id="KW-0915">Sodium</keyword>
<keyword evidence="14 20" id="KW-0486">Methionine biosynthesis</keyword>
<dbReference type="NCBIfam" id="NF004976">
    <property type="entry name" value="PRK06349.1"/>
    <property type="match status" value="1"/>
</dbReference>
<gene>
    <name evidence="23" type="ORF">SAMN05421773_11789</name>
</gene>
<dbReference type="AlphaFoldDB" id="A0A1I1T4D5"/>
<evidence type="ECO:0000256" key="1">
    <source>
        <dbReference type="ARBA" id="ARBA00001920"/>
    </source>
</evidence>
<dbReference type="SUPFAM" id="SSF51735">
    <property type="entry name" value="NAD(P)-binding Rossmann-fold domains"/>
    <property type="match status" value="1"/>
</dbReference>
<dbReference type="InterPro" id="IPR019811">
    <property type="entry name" value="HDH_CS"/>
</dbReference>
<evidence type="ECO:0000256" key="11">
    <source>
        <dbReference type="ARBA" id="ARBA00023002"/>
    </source>
</evidence>
<keyword evidence="9" id="KW-0479">Metal-binding</keyword>
<dbReference type="CDD" id="cd04881">
    <property type="entry name" value="ACT_HSDH-Hom"/>
    <property type="match status" value="1"/>
</dbReference>
<evidence type="ECO:0000256" key="8">
    <source>
        <dbReference type="ARBA" id="ARBA00022697"/>
    </source>
</evidence>
<dbReference type="PROSITE" id="PS51671">
    <property type="entry name" value="ACT"/>
    <property type="match status" value="1"/>
</dbReference>
<organism evidence="23 24">
    <name type="scientific">Streptomyces aidingensis</name>
    <dbReference type="NCBI Taxonomy" id="910347"/>
    <lineage>
        <taxon>Bacteria</taxon>
        <taxon>Bacillati</taxon>
        <taxon>Actinomycetota</taxon>
        <taxon>Actinomycetes</taxon>
        <taxon>Kitasatosporales</taxon>
        <taxon>Streptomycetaceae</taxon>
        <taxon>Streptomyces</taxon>
    </lineage>
</organism>
<comment type="similarity">
    <text evidence="4 21">Belongs to the homoserine dehydrogenase family.</text>
</comment>
<evidence type="ECO:0000256" key="12">
    <source>
        <dbReference type="ARBA" id="ARBA00023027"/>
    </source>
</evidence>
<dbReference type="Gene3D" id="3.40.50.720">
    <property type="entry name" value="NAD(P)-binding Rossmann-like Domain"/>
    <property type="match status" value="1"/>
</dbReference>